<keyword evidence="5" id="KW-1003">Cell membrane</keyword>
<dbReference type="RefSeq" id="WP_379796940.1">
    <property type="nucleotide sequence ID" value="NZ_JBHSFY010000004.1"/>
</dbReference>
<dbReference type="Gene3D" id="3.40.50.300">
    <property type="entry name" value="P-loop containing nucleotide triphosphate hydrolases"/>
    <property type="match status" value="1"/>
</dbReference>
<dbReference type="NCBIfam" id="TIGR01007">
    <property type="entry name" value="eps_fam"/>
    <property type="match status" value="1"/>
</dbReference>
<dbReference type="Pfam" id="PF13807">
    <property type="entry name" value="GNVR"/>
    <property type="match status" value="1"/>
</dbReference>
<evidence type="ECO:0000256" key="14">
    <source>
        <dbReference type="ARBA" id="ARBA00023137"/>
    </source>
</evidence>
<keyword evidence="6" id="KW-0997">Cell inner membrane</keyword>
<proteinExistence type="inferred from homology"/>
<dbReference type="InterPro" id="IPR025669">
    <property type="entry name" value="AAA_dom"/>
</dbReference>
<evidence type="ECO:0000256" key="6">
    <source>
        <dbReference type="ARBA" id="ARBA00022519"/>
    </source>
</evidence>
<evidence type="ECO:0000259" key="17">
    <source>
        <dbReference type="Pfam" id="PF02706"/>
    </source>
</evidence>
<comment type="similarity">
    <text evidence="2">Belongs to the CpsD/CapB family.</text>
</comment>
<feature type="domain" description="Tyrosine-protein kinase G-rich" evidence="19">
    <location>
        <begin position="454"/>
        <end position="521"/>
    </location>
</feature>
<dbReference type="Pfam" id="PF02706">
    <property type="entry name" value="Wzz"/>
    <property type="match status" value="1"/>
</dbReference>
<evidence type="ECO:0000259" key="19">
    <source>
        <dbReference type="Pfam" id="PF13807"/>
    </source>
</evidence>
<evidence type="ECO:0000256" key="10">
    <source>
        <dbReference type="ARBA" id="ARBA00022777"/>
    </source>
</evidence>
<keyword evidence="11" id="KW-0067">ATP-binding</keyword>
<evidence type="ECO:0000256" key="9">
    <source>
        <dbReference type="ARBA" id="ARBA00022741"/>
    </source>
</evidence>
<keyword evidence="9" id="KW-0547">Nucleotide-binding</keyword>
<sequence length="788" mass="89523">MKEFYNDVEDDAEDLDLKQQLEKYLVHWRWFLLSIIIGLLLAFLYLRFSTAYYEASTTILVKDEKKGGMLSELSVFSDLGLGSSMKSNLDNEIEILKSRTLVESTILKLNLNVALLHEKNFIERDIYDEAPIEIHFVNKMQSFREANINLNCELRTAETFLLVEKTENKESFIESPKKEFRFGEKIFTKIGTLVVNKTSFFSDFYSNGEKSISILIKPLDDLTEDFRKKLKVEPISKTSSVVSISVSDPVAKKAEEFLNNMVEIYNESAKQDKNFISENTSNFIANRLALITQELDGVEQNVESFKKSNRLTDIESDAKLYVESSNEYDKKGVETEIQLNIVSSLLDFIKKSSNSDLLPSNLILDKGDASNLISSYNQLVLDRNRVLKSATNENPAVVKLDQQISSLKLNVAESLNRMQSNLQIQNRDLKTKEGVLNSKIGKIPVQERQFRVIARQQKVKEELYLYLLQKREEAAISLAATEPNARIIDTAKAEKNPVSPKKKIIYLAGILFGILFPLGIIYADDLLNSKIKSRDDLEGKTQIPFIGDVPNCEHVSELIQPNSRSSSAEALRIVRTNLGFMLNKDEVGKAKTIFVTSTFASEGKTFISTNLAASFALLEEKVLLIGMDIRSPKLNEYINLPSEGLTNYLSSSNKEIGDYIVKHDKYENFYILPGGIVPPNPPELLTNKKVDQLFEKLKAEYDYIIVDTAPVSLVTDTLLIAKNADTFVYVMRARFLEKRMISIANRFFRDKKLPNMCIVLNDTNPKGMYSYGYGEKLEKRGWLKKIIS</sequence>
<keyword evidence="21" id="KW-1185">Reference proteome</keyword>
<accession>A0ABV8ZCN6</accession>
<dbReference type="EMBL" id="JBHSFY010000004">
    <property type="protein sequence ID" value="MFC4477154.1"/>
    <property type="molecule type" value="Genomic_DNA"/>
</dbReference>
<keyword evidence="12 16" id="KW-1133">Transmembrane helix</keyword>
<evidence type="ECO:0000313" key="20">
    <source>
        <dbReference type="EMBL" id="MFC4477154.1"/>
    </source>
</evidence>
<comment type="similarity">
    <text evidence="3">Belongs to the etk/wzc family.</text>
</comment>
<keyword evidence="13 16" id="KW-0472">Membrane</keyword>
<evidence type="ECO:0000313" key="21">
    <source>
        <dbReference type="Proteomes" id="UP001596003"/>
    </source>
</evidence>
<reference evidence="21" key="1">
    <citation type="journal article" date="2019" name="Int. J. Syst. Evol. Microbiol.">
        <title>The Global Catalogue of Microorganisms (GCM) 10K type strain sequencing project: providing services to taxonomists for standard genome sequencing and annotation.</title>
        <authorList>
            <consortium name="The Broad Institute Genomics Platform"/>
            <consortium name="The Broad Institute Genome Sequencing Center for Infectious Disease"/>
            <person name="Wu L."/>
            <person name="Ma J."/>
        </authorList>
    </citation>
    <scope>NUCLEOTIDE SEQUENCE [LARGE SCALE GENOMIC DNA]</scope>
    <source>
        <strain evidence="21">NBRC 103627</strain>
    </source>
</reference>
<dbReference type="EC" id="2.7.10.2" evidence="4"/>
<dbReference type="PANTHER" id="PTHR32309">
    <property type="entry name" value="TYROSINE-PROTEIN KINASE"/>
    <property type="match status" value="1"/>
</dbReference>
<dbReference type="InterPro" id="IPR003856">
    <property type="entry name" value="LPS_length_determ_N"/>
</dbReference>
<dbReference type="Pfam" id="PF13614">
    <property type="entry name" value="AAA_31"/>
    <property type="match status" value="1"/>
</dbReference>
<comment type="catalytic activity">
    <reaction evidence="15">
        <text>L-tyrosyl-[protein] + ATP = O-phospho-L-tyrosyl-[protein] + ADP + H(+)</text>
        <dbReference type="Rhea" id="RHEA:10596"/>
        <dbReference type="Rhea" id="RHEA-COMP:10136"/>
        <dbReference type="Rhea" id="RHEA-COMP:20101"/>
        <dbReference type="ChEBI" id="CHEBI:15378"/>
        <dbReference type="ChEBI" id="CHEBI:30616"/>
        <dbReference type="ChEBI" id="CHEBI:46858"/>
        <dbReference type="ChEBI" id="CHEBI:61978"/>
        <dbReference type="ChEBI" id="CHEBI:456216"/>
        <dbReference type="EC" id="2.7.10.2"/>
    </reaction>
</comment>
<evidence type="ECO:0000256" key="15">
    <source>
        <dbReference type="ARBA" id="ARBA00051245"/>
    </source>
</evidence>
<feature type="transmembrane region" description="Helical" evidence="16">
    <location>
        <begin position="504"/>
        <end position="523"/>
    </location>
</feature>
<dbReference type="InterPro" id="IPR027417">
    <property type="entry name" value="P-loop_NTPase"/>
</dbReference>
<dbReference type="PANTHER" id="PTHR32309:SF13">
    <property type="entry name" value="FERRIC ENTEROBACTIN TRANSPORT PROTEIN FEPE"/>
    <property type="match status" value="1"/>
</dbReference>
<gene>
    <name evidence="20" type="ORF">ACFO3N_08770</name>
</gene>
<comment type="caution">
    <text evidence="20">The sequence shown here is derived from an EMBL/GenBank/DDBJ whole genome shotgun (WGS) entry which is preliminary data.</text>
</comment>
<evidence type="ECO:0000256" key="8">
    <source>
        <dbReference type="ARBA" id="ARBA00022692"/>
    </source>
</evidence>
<dbReference type="SUPFAM" id="SSF52540">
    <property type="entry name" value="P-loop containing nucleoside triphosphate hydrolases"/>
    <property type="match status" value="1"/>
</dbReference>
<dbReference type="InterPro" id="IPR050445">
    <property type="entry name" value="Bact_polysacc_biosynth/exp"/>
</dbReference>
<dbReference type="Proteomes" id="UP001596003">
    <property type="component" value="Unassembled WGS sequence"/>
</dbReference>
<evidence type="ECO:0000256" key="12">
    <source>
        <dbReference type="ARBA" id="ARBA00022989"/>
    </source>
</evidence>
<comment type="subcellular location">
    <subcellularLocation>
        <location evidence="1">Cell inner membrane</location>
        <topology evidence="1">Multi-pass membrane protein</topology>
    </subcellularLocation>
</comment>
<keyword evidence="7" id="KW-0808">Transferase</keyword>
<keyword evidence="14" id="KW-0829">Tyrosine-protein kinase</keyword>
<evidence type="ECO:0000256" key="16">
    <source>
        <dbReference type="SAM" id="Phobius"/>
    </source>
</evidence>
<evidence type="ECO:0000256" key="5">
    <source>
        <dbReference type="ARBA" id="ARBA00022475"/>
    </source>
</evidence>
<evidence type="ECO:0000256" key="3">
    <source>
        <dbReference type="ARBA" id="ARBA00008883"/>
    </source>
</evidence>
<evidence type="ECO:0000259" key="18">
    <source>
        <dbReference type="Pfam" id="PF13614"/>
    </source>
</evidence>
<dbReference type="InterPro" id="IPR032807">
    <property type="entry name" value="GNVR"/>
</dbReference>
<dbReference type="CDD" id="cd05387">
    <property type="entry name" value="BY-kinase"/>
    <property type="match status" value="1"/>
</dbReference>
<protein>
    <recommendedName>
        <fullName evidence="4">non-specific protein-tyrosine kinase</fullName>
        <ecNumber evidence="4">2.7.10.2</ecNumber>
    </recommendedName>
</protein>
<keyword evidence="10" id="KW-0418">Kinase</keyword>
<evidence type="ECO:0000256" key="7">
    <source>
        <dbReference type="ARBA" id="ARBA00022679"/>
    </source>
</evidence>
<name>A0ABV8ZCN6_9FLAO</name>
<evidence type="ECO:0000256" key="4">
    <source>
        <dbReference type="ARBA" id="ARBA00011903"/>
    </source>
</evidence>
<evidence type="ECO:0000256" key="13">
    <source>
        <dbReference type="ARBA" id="ARBA00023136"/>
    </source>
</evidence>
<keyword evidence="8 16" id="KW-0812">Transmembrane</keyword>
<dbReference type="InterPro" id="IPR005702">
    <property type="entry name" value="Wzc-like_C"/>
</dbReference>
<evidence type="ECO:0000256" key="11">
    <source>
        <dbReference type="ARBA" id="ARBA00022840"/>
    </source>
</evidence>
<evidence type="ECO:0000256" key="2">
    <source>
        <dbReference type="ARBA" id="ARBA00007316"/>
    </source>
</evidence>
<organism evidence="20 21">
    <name type="scientific">Flavobacterium chungangensis</name>
    <dbReference type="NCBI Taxonomy" id="2708132"/>
    <lineage>
        <taxon>Bacteria</taxon>
        <taxon>Pseudomonadati</taxon>
        <taxon>Bacteroidota</taxon>
        <taxon>Flavobacteriia</taxon>
        <taxon>Flavobacteriales</taxon>
        <taxon>Flavobacteriaceae</taxon>
        <taxon>Flavobacterium</taxon>
    </lineage>
</organism>
<feature type="transmembrane region" description="Helical" evidence="16">
    <location>
        <begin position="28"/>
        <end position="46"/>
    </location>
</feature>
<feature type="domain" description="AAA" evidence="18">
    <location>
        <begin position="601"/>
        <end position="722"/>
    </location>
</feature>
<evidence type="ECO:0000256" key="1">
    <source>
        <dbReference type="ARBA" id="ARBA00004429"/>
    </source>
</evidence>
<feature type="domain" description="Polysaccharide chain length determinant N-terminal" evidence="17">
    <location>
        <begin position="14"/>
        <end position="107"/>
    </location>
</feature>